<comment type="caution">
    <text evidence="1">The sequence shown here is derived from an EMBL/GenBank/DDBJ whole genome shotgun (WGS) entry which is preliminary data.</text>
</comment>
<gene>
    <name evidence="2" type="ORF">GGP45_003459</name>
    <name evidence="1" type="ORF">GGP61_003835</name>
</gene>
<dbReference type="EMBL" id="JANUBL010000018">
    <property type="protein sequence ID" value="MCS4123088.1"/>
    <property type="molecule type" value="Genomic_DNA"/>
</dbReference>
<evidence type="ECO:0000313" key="2">
    <source>
        <dbReference type="EMBL" id="MCS4123088.1"/>
    </source>
</evidence>
<sequence length="88" mass="10244">MAVRRPRSPHIKATTSAINSIALKCSLEVYVVPREDLIILKIAWAKDSRSKIQERAVRNLLATDHDEDDVEHWLRELDLHDFAERWLA</sequence>
<proteinExistence type="predicted"/>
<dbReference type="RefSeq" id="WP_251964139.1">
    <property type="nucleotide sequence ID" value="NZ_CALTSL010000033.1"/>
</dbReference>
<accession>A0A9X2TGX8</accession>
<dbReference type="EMBL" id="JANUAE010000034">
    <property type="protein sequence ID" value="MCS3712197.1"/>
    <property type="molecule type" value="Genomic_DNA"/>
</dbReference>
<dbReference type="AlphaFoldDB" id="A0A9X2TGX8"/>
<organism evidence="1 3">
    <name type="scientific">Salinibacter ruber</name>
    <dbReference type="NCBI Taxonomy" id="146919"/>
    <lineage>
        <taxon>Bacteria</taxon>
        <taxon>Pseudomonadati</taxon>
        <taxon>Rhodothermota</taxon>
        <taxon>Rhodothermia</taxon>
        <taxon>Rhodothermales</taxon>
        <taxon>Salinibacteraceae</taxon>
        <taxon>Salinibacter</taxon>
    </lineage>
</organism>
<name>A0A9X2TGX8_9BACT</name>
<protein>
    <submittedName>
        <fullName evidence="1">Uncharacterized protein</fullName>
    </submittedName>
</protein>
<dbReference type="Proteomes" id="UP001155144">
    <property type="component" value="Unassembled WGS sequence"/>
</dbReference>
<evidence type="ECO:0000313" key="3">
    <source>
        <dbReference type="Proteomes" id="UP001155057"/>
    </source>
</evidence>
<dbReference type="Proteomes" id="UP001155057">
    <property type="component" value="Unassembled WGS sequence"/>
</dbReference>
<evidence type="ECO:0000313" key="1">
    <source>
        <dbReference type="EMBL" id="MCS3712197.1"/>
    </source>
</evidence>
<reference evidence="1" key="1">
    <citation type="submission" date="2022-08" db="EMBL/GenBank/DDBJ databases">
        <title>Genomic Encyclopedia of Type Strains, Phase V (KMG-V): Genome sequencing to study the core and pangenomes of soil and plant-associated prokaryotes.</title>
        <authorList>
            <person name="Whitman W."/>
        </authorList>
    </citation>
    <scope>NUCLEOTIDE SEQUENCE</scope>
    <source>
        <strain evidence="2">SP3026</strain>
        <strain evidence="1">SP3049</strain>
    </source>
</reference>